<reference evidence="2 3" key="1">
    <citation type="submission" date="2012-12" db="EMBL/GenBank/DDBJ databases">
        <title>Genome Assembly of Photobacterium sp. AK15.</title>
        <authorList>
            <person name="Khatri I."/>
            <person name="Vaidya B."/>
            <person name="Srinivas T.N.R."/>
            <person name="Subramanian S."/>
            <person name="Pinnaka A."/>
        </authorList>
    </citation>
    <scope>NUCLEOTIDE SEQUENCE [LARGE SCALE GENOMIC DNA]</scope>
    <source>
        <strain evidence="2 3">AK15</strain>
    </source>
</reference>
<protein>
    <recommendedName>
        <fullName evidence="4">DUF3392 domain-containing protein</fullName>
    </recommendedName>
</protein>
<gene>
    <name evidence="2" type="ORF">C942_02642</name>
</gene>
<feature type="transmembrane region" description="Helical" evidence="1">
    <location>
        <begin position="51"/>
        <end position="78"/>
    </location>
</feature>
<accession>L8JI05</accession>
<evidence type="ECO:0008006" key="4">
    <source>
        <dbReference type="Google" id="ProtNLM"/>
    </source>
</evidence>
<name>L8JI05_9GAMM</name>
<dbReference type="InterPro" id="IPR021813">
    <property type="entry name" value="DUF3392"/>
</dbReference>
<dbReference type="Pfam" id="PF11872">
    <property type="entry name" value="DUF3392"/>
    <property type="match status" value="1"/>
</dbReference>
<keyword evidence="1" id="KW-1133">Transmembrane helix</keyword>
<feature type="transmembrane region" description="Helical" evidence="1">
    <location>
        <begin position="84"/>
        <end position="104"/>
    </location>
</feature>
<evidence type="ECO:0000256" key="1">
    <source>
        <dbReference type="SAM" id="Phobius"/>
    </source>
</evidence>
<keyword evidence="1" id="KW-0812">Transmembrane</keyword>
<keyword evidence="1" id="KW-0472">Membrane</keyword>
<dbReference type="EMBL" id="AMZO01000003">
    <property type="protein sequence ID" value="ELR67134.1"/>
    <property type="molecule type" value="Genomic_DNA"/>
</dbReference>
<keyword evidence="3" id="KW-1185">Reference proteome</keyword>
<proteinExistence type="predicted"/>
<dbReference type="Proteomes" id="UP000011134">
    <property type="component" value="Unassembled WGS sequence"/>
</dbReference>
<organism evidence="2 3">
    <name type="scientific">Photobacterium marinum</name>
    <dbReference type="NCBI Taxonomy" id="1056511"/>
    <lineage>
        <taxon>Bacteria</taxon>
        <taxon>Pseudomonadati</taxon>
        <taxon>Pseudomonadota</taxon>
        <taxon>Gammaproteobacteria</taxon>
        <taxon>Vibrionales</taxon>
        <taxon>Vibrionaceae</taxon>
        <taxon>Photobacterium</taxon>
    </lineage>
</organism>
<evidence type="ECO:0000313" key="2">
    <source>
        <dbReference type="EMBL" id="ELR67134.1"/>
    </source>
</evidence>
<feature type="transmembrane region" description="Helical" evidence="1">
    <location>
        <begin position="18"/>
        <end position="39"/>
    </location>
</feature>
<sequence>MNTVIALLTDGGQFLRPWLTEIATAMIACLLVVFGSDINRILRRHLASTNFVVRTLVFILVNAFGYGFLIVSVSPWIAGKLGLVPSQWLFCIVIVTFVFIGAWAQRNRAI</sequence>
<dbReference type="OrthoDB" id="6196761at2"/>
<dbReference type="RefSeq" id="WP_007462493.1">
    <property type="nucleotide sequence ID" value="NZ_AMZO01000003.1"/>
</dbReference>
<dbReference type="AlphaFoldDB" id="L8JI05"/>
<evidence type="ECO:0000313" key="3">
    <source>
        <dbReference type="Proteomes" id="UP000011134"/>
    </source>
</evidence>
<dbReference type="PATRIC" id="fig|1056511.3.peg.704"/>
<comment type="caution">
    <text evidence="2">The sequence shown here is derived from an EMBL/GenBank/DDBJ whole genome shotgun (WGS) entry which is preliminary data.</text>
</comment>